<sequence>MAADTSSAPAASTAAVGPATAAFAALTADPIVAKSAAAAAIISGAAITNDIAISSPAELDDSVVQRPYGRLRAAVIAVVQLDSTSATCRLLRAGLITTFLLRASVILLESHDWPFSHLSAGPQLMLGMAEAVSAGR</sequence>
<reference evidence="1 2" key="1">
    <citation type="submission" date="2018-09" db="EMBL/GenBank/DDBJ databases">
        <authorList>
            <person name="Tagini F."/>
        </authorList>
    </citation>
    <scope>NUCLEOTIDE SEQUENCE [LARGE SCALE GENOMIC DNA]</scope>
    <source>
        <strain evidence="1 2">MK42</strain>
    </source>
</reference>
<protein>
    <submittedName>
        <fullName evidence="1">Uncharacterized protein</fullName>
    </submittedName>
</protein>
<accession>A0AB38UUC2</accession>
<evidence type="ECO:0000313" key="1">
    <source>
        <dbReference type="EMBL" id="VAZ84131.1"/>
    </source>
</evidence>
<gene>
    <name evidence="1" type="ORF">LAUMK42_02950</name>
</gene>
<dbReference type="EMBL" id="UPHL01000075">
    <property type="protein sequence ID" value="VAZ84131.1"/>
    <property type="molecule type" value="Genomic_DNA"/>
</dbReference>
<dbReference type="AlphaFoldDB" id="A0AB38UUC2"/>
<organism evidence="1 2">
    <name type="scientific">Mycobacterium persicum</name>
    <dbReference type="NCBI Taxonomy" id="1487726"/>
    <lineage>
        <taxon>Bacteria</taxon>
        <taxon>Bacillati</taxon>
        <taxon>Actinomycetota</taxon>
        <taxon>Actinomycetes</taxon>
        <taxon>Mycobacteriales</taxon>
        <taxon>Mycobacteriaceae</taxon>
        <taxon>Mycobacterium</taxon>
    </lineage>
</organism>
<comment type="caution">
    <text evidence="1">The sequence shown here is derived from an EMBL/GenBank/DDBJ whole genome shotgun (WGS) entry which is preliminary data.</text>
</comment>
<evidence type="ECO:0000313" key="2">
    <source>
        <dbReference type="Proteomes" id="UP000279331"/>
    </source>
</evidence>
<proteinExistence type="predicted"/>
<dbReference type="Proteomes" id="UP000279331">
    <property type="component" value="Unassembled WGS sequence"/>
</dbReference>
<name>A0AB38UUC2_9MYCO</name>